<keyword evidence="3" id="KW-1185">Reference proteome</keyword>
<dbReference type="RefSeq" id="WP_218325270.1">
    <property type="nucleotide sequence ID" value="NZ_JAHUZB010000002.1"/>
</dbReference>
<keyword evidence="1" id="KW-0472">Membrane</keyword>
<proteinExistence type="predicted"/>
<evidence type="ECO:0000313" key="2">
    <source>
        <dbReference type="EMBL" id="MBV7390221.1"/>
    </source>
</evidence>
<sequence>MKNKGIIGSIIAIAVILIGVFAYQMGSRQTTSSATTDSSELQTVGILQFISHPSLDQIKDGVVDGLKDAGYVDGENIKIEYLNGQGDQSKLDTMSQQLISKNSDVLVGVATPAAKALANATSDIPVVMGAISDPVGSGLVKSLEEPGNNVTGLNNLSPVNQQIELAKELLPEAKTVGMIYSSSEENSLAQIARAEKKAADEGYTVNKYAISSSNEISQITQQAAGENDFLYIPQDNIIANAFDTLVQEADKAKIPVFVSVDNMVKQGGVATVGQNQYQMGIETGKIAAEMLAGADPAKTPVTVIDTGDTIINETKAAELGITIPDNLKNKAELVEGD</sequence>
<reference evidence="2 3" key="1">
    <citation type="submission" date="2021-06" db="EMBL/GenBank/DDBJ databases">
        <title>Enterococcus alishanensis sp. nov., a novel lactic acid bacterium isolated from fresh coffee beans.</title>
        <authorList>
            <person name="Chen Y.-S."/>
        </authorList>
    </citation>
    <scope>NUCLEOTIDE SEQUENCE [LARGE SCALE GENOMIC DNA]</scope>
    <source>
        <strain evidence="2 3">ALS3</strain>
    </source>
</reference>
<dbReference type="EMBL" id="JAHUZB010000002">
    <property type="protein sequence ID" value="MBV7390221.1"/>
    <property type="molecule type" value="Genomic_DNA"/>
</dbReference>
<dbReference type="CDD" id="cd06325">
    <property type="entry name" value="PBP1_ABC_unchar_transporter"/>
    <property type="match status" value="1"/>
</dbReference>
<name>A0ABS6TBE7_9ENTE</name>
<dbReference type="InterPro" id="IPR047776">
    <property type="entry name" value="ABC_SBP_TrpX-like"/>
</dbReference>
<dbReference type="Pfam" id="PF04392">
    <property type="entry name" value="ABC_sub_bind"/>
    <property type="match status" value="1"/>
</dbReference>
<keyword evidence="1" id="KW-1133">Transmembrane helix</keyword>
<dbReference type="Proteomes" id="UP000774130">
    <property type="component" value="Unassembled WGS sequence"/>
</dbReference>
<feature type="transmembrane region" description="Helical" evidence="1">
    <location>
        <begin position="6"/>
        <end position="23"/>
    </location>
</feature>
<organism evidence="2 3">
    <name type="scientific">Enterococcus alishanensis</name>
    <dbReference type="NCBI Taxonomy" id="1303817"/>
    <lineage>
        <taxon>Bacteria</taxon>
        <taxon>Bacillati</taxon>
        <taxon>Bacillota</taxon>
        <taxon>Bacilli</taxon>
        <taxon>Lactobacillales</taxon>
        <taxon>Enterococcaceae</taxon>
        <taxon>Enterococcus</taxon>
    </lineage>
</organism>
<dbReference type="PANTHER" id="PTHR35271">
    <property type="entry name" value="ABC TRANSPORTER, SUBSTRATE-BINDING LIPOPROTEIN-RELATED"/>
    <property type="match status" value="1"/>
</dbReference>
<evidence type="ECO:0000256" key="1">
    <source>
        <dbReference type="SAM" id="Phobius"/>
    </source>
</evidence>
<dbReference type="NCBIfam" id="NF041285">
    <property type="entry name" value="ABC_SBP_TrpX"/>
    <property type="match status" value="1"/>
</dbReference>
<keyword evidence="1" id="KW-0812">Transmembrane</keyword>
<accession>A0ABS6TBE7</accession>
<gene>
    <name evidence="2" type="ORF">KUA55_05975</name>
</gene>
<dbReference type="PANTHER" id="PTHR35271:SF1">
    <property type="entry name" value="ABC TRANSPORTER, SUBSTRATE-BINDING LIPOPROTEIN"/>
    <property type="match status" value="1"/>
</dbReference>
<dbReference type="InterPro" id="IPR007487">
    <property type="entry name" value="ABC_transpt-TYRBP-like"/>
</dbReference>
<evidence type="ECO:0000313" key="3">
    <source>
        <dbReference type="Proteomes" id="UP000774130"/>
    </source>
</evidence>
<comment type="caution">
    <text evidence="2">The sequence shown here is derived from an EMBL/GenBank/DDBJ whole genome shotgun (WGS) entry which is preliminary data.</text>
</comment>
<protein>
    <submittedName>
        <fullName evidence="2">ABC transporter substrate-binding protein</fullName>
    </submittedName>
</protein>